<dbReference type="Proteomes" id="UP000215914">
    <property type="component" value="Unassembled WGS sequence"/>
</dbReference>
<organism evidence="1 2">
    <name type="scientific">Helianthus annuus</name>
    <name type="common">Common sunflower</name>
    <dbReference type="NCBI Taxonomy" id="4232"/>
    <lineage>
        <taxon>Eukaryota</taxon>
        <taxon>Viridiplantae</taxon>
        <taxon>Streptophyta</taxon>
        <taxon>Embryophyta</taxon>
        <taxon>Tracheophyta</taxon>
        <taxon>Spermatophyta</taxon>
        <taxon>Magnoliopsida</taxon>
        <taxon>eudicotyledons</taxon>
        <taxon>Gunneridae</taxon>
        <taxon>Pentapetalae</taxon>
        <taxon>asterids</taxon>
        <taxon>campanulids</taxon>
        <taxon>Asterales</taxon>
        <taxon>Asteraceae</taxon>
        <taxon>Asteroideae</taxon>
        <taxon>Heliantheae alliance</taxon>
        <taxon>Heliantheae</taxon>
        <taxon>Helianthus</taxon>
    </lineage>
</organism>
<gene>
    <name evidence="1" type="ORF">HanXRQr2_Chr12g0544641</name>
</gene>
<evidence type="ECO:0000313" key="2">
    <source>
        <dbReference type="Proteomes" id="UP000215914"/>
    </source>
</evidence>
<comment type="caution">
    <text evidence="1">The sequence shown here is derived from an EMBL/GenBank/DDBJ whole genome shotgun (WGS) entry which is preliminary data.</text>
</comment>
<accession>A0A9K3MWB3</accession>
<reference evidence="1" key="2">
    <citation type="submission" date="2020-06" db="EMBL/GenBank/DDBJ databases">
        <title>Helianthus annuus Genome sequencing and assembly Release 2.</title>
        <authorList>
            <person name="Gouzy J."/>
            <person name="Langlade N."/>
            <person name="Munos S."/>
        </authorList>
    </citation>
    <scope>NUCLEOTIDE SEQUENCE</scope>
    <source>
        <tissue evidence="1">Leaves</tissue>
    </source>
</reference>
<protein>
    <submittedName>
        <fullName evidence="1">Uncharacterized protein</fullName>
    </submittedName>
</protein>
<keyword evidence="2" id="KW-1185">Reference proteome</keyword>
<proteinExistence type="predicted"/>
<dbReference type="EMBL" id="MNCJ02000327">
    <property type="protein sequence ID" value="KAF5778192.1"/>
    <property type="molecule type" value="Genomic_DNA"/>
</dbReference>
<sequence length="65" mass="7417">MRSSLFYSRCTIVYPTSFSSAIHLRSSLISSEYVDAYCWAAKRRRPKTGDHLNRNKDSIKLGGDC</sequence>
<reference evidence="1" key="1">
    <citation type="journal article" date="2017" name="Nature">
        <title>The sunflower genome provides insights into oil metabolism, flowering and Asterid evolution.</title>
        <authorList>
            <person name="Badouin H."/>
            <person name="Gouzy J."/>
            <person name="Grassa C.J."/>
            <person name="Murat F."/>
            <person name="Staton S.E."/>
            <person name="Cottret L."/>
            <person name="Lelandais-Briere C."/>
            <person name="Owens G.L."/>
            <person name="Carrere S."/>
            <person name="Mayjonade B."/>
            <person name="Legrand L."/>
            <person name="Gill N."/>
            <person name="Kane N.C."/>
            <person name="Bowers J.E."/>
            <person name="Hubner S."/>
            <person name="Bellec A."/>
            <person name="Berard A."/>
            <person name="Berges H."/>
            <person name="Blanchet N."/>
            <person name="Boniface M.C."/>
            <person name="Brunel D."/>
            <person name="Catrice O."/>
            <person name="Chaidir N."/>
            <person name="Claudel C."/>
            <person name="Donnadieu C."/>
            <person name="Faraut T."/>
            <person name="Fievet G."/>
            <person name="Helmstetter N."/>
            <person name="King M."/>
            <person name="Knapp S.J."/>
            <person name="Lai Z."/>
            <person name="Le Paslier M.C."/>
            <person name="Lippi Y."/>
            <person name="Lorenzon L."/>
            <person name="Mandel J.R."/>
            <person name="Marage G."/>
            <person name="Marchand G."/>
            <person name="Marquand E."/>
            <person name="Bret-Mestries E."/>
            <person name="Morien E."/>
            <person name="Nambeesan S."/>
            <person name="Nguyen T."/>
            <person name="Pegot-Espagnet P."/>
            <person name="Pouilly N."/>
            <person name="Raftis F."/>
            <person name="Sallet E."/>
            <person name="Schiex T."/>
            <person name="Thomas J."/>
            <person name="Vandecasteele C."/>
            <person name="Vares D."/>
            <person name="Vear F."/>
            <person name="Vautrin S."/>
            <person name="Crespi M."/>
            <person name="Mangin B."/>
            <person name="Burke J.M."/>
            <person name="Salse J."/>
            <person name="Munos S."/>
            <person name="Vincourt P."/>
            <person name="Rieseberg L.H."/>
            <person name="Langlade N.B."/>
        </authorList>
    </citation>
    <scope>NUCLEOTIDE SEQUENCE</scope>
    <source>
        <tissue evidence="1">Leaves</tissue>
    </source>
</reference>
<dbReference type="AlphaFoldDB" id="A0A9K3MWB3"/>
<name>A0A9K3MWB3_HELAN</name>
<dbReference type="Gramene" id="mRNA:HanXRQr2_Chr12g0544641">
    <property type="protein sequence ID" value="CDS:HanXRQr2_Chr12g0544641.1"/>
    <property type="gene ID" value="HanXRQr2_Chr12g0544641"/>
</dbReference>
<evidence type="ECO:0000313" key="1">
    <source>
        <dbReference type="EMBL" id="KAF5778192.1"/>
    </source>
</evidence>